<dbReference type="InterPro" id="IPR011989">
    <property type="entry name" value="ARM-like"/>
</dbReference>
<dbReference type="Pfam" id="PF12460">
    <property type="entry name" value="MMS19_C"/>
    <property type="match status" value="1"/>
</dbReference>
<dbReference type="InterPro" id="IPR016024">
    <property type="entry name" value="ARM-type_fold"/>
</dbReference>
<evidence type="ECO:0000256" key="3">
    <source>
        <dbReference type="ARBA" id="ARBA00022737"/>
    </source>
</evidence>
<evidence type="ECO:0000259" key="6">
    <source>
        <dbReference type="Pfam" id="PF12460"/>
    </source>
</evidence>
<dbReference type="Pfam" id="PF14500">
    <property type="entry name" value="MMS19_N"/>
    <property type="match status" value="1"/>
</dbReference>
<dbReference type="GO" id="GO:0006281">
    <property type="term" value="P:DNA repair"/>
    <property type="evidence" value="ECO:0007669"/>
    <property type="project" value="UniProtKB-UniRule"/>
</dbReference>
<comment type="similarity">
    <text evidence="2 5">Belongs to the MET18/MMS19 family.</text>
</comment>
<dbReference type="InterPro" id="IPR039920">
    <property type="entry name" value="MMS19"/>
</dbReference>
<reference evidence="8 9" key="1">
    <citation type="submission" date="2018-11" db="EMBL/GenBank/DDBJ databases">
        <title>Genome sequence of Saitozyma podzolica DSM 27192.</title>
        <authorList>
            <person name="Aliyu H."/>
            <person name="Gorte O."/>
            <person name="Ochsenreither K."/>
        </authorList>
    </citation>
    <scope>NUCLEOTIDE SEQUENCE [LARGE SCALE GENOMIC DNA]</scope>
    <source>
        <strain evidence="8 9">DSM 27192</strain>
    </source>
</reference>
<dbReference type="GO" id="GO:0005634">
    <property type="term" value="C:nucleus"/>
    <property type="evidence" value="ECO:0007669"/>
    <property type="project" value="UniProtKB-SubCell"/>
</dbReference>
<gene>
    <name evidence="8" type="ORF">EHS25_006345</name>
</gene>
<dbReference type="GO" id="GO:0051604">
    <property type="term" value="P:protein maturation"/>
    <property type="evidence" value="ECO:0007669"/>
    <property type="project" value="UniProtKB-UniRule"/>
</dbReference>
<dbReference type="PANTHER" id="PTHR12891">
    <property type="entry name" value="DNA REPAIR/TRANSCRIPTION PROTEIN MET18/MMS19"/>
    <property type="match status" value="1"/>
</dbReference>
<evidence type="ECO:0000256" key="4">
    <source>
        <dbReference type="ARBA" id="ARBA00023242"/>
    </source>
</evidence>
<comment type="subcellular location">
    <subcellularLocation>
        <location evidence="1 5">Nucleus</location>
    </subcellularLocation>
</comment>
<evidence type="ECO:0000256" key="2">
    <source>
        <dbReference type="ARBA" id="ARBA00009340"/>
    </source>
</evidence>
<dbReference type="InterPro" id="IPR024687">
    <property type="entry name" value="MMS19_C"/>
</dbReference>
<keyword evidence="9" id="KW-1185">Reference proteome</keyword>
<dbReference type="EMBL" id="RSCD01000003">
    <property type="protein sequence ID" value="RSH93698.1"/>
    <property type="molecule type" value="Genomic_DNA"/>
</dbReference>
<dbReference type="Proteomes" id="UP000279259">
    <property type="component" value="Unassembled WGS sequence"/>
</dbReference>
<proteinExistence type="inferred from homology"/>
<comment type="function">
    <text evidence="5">Key component of the cytosolic iron-sulfur protein assembly (CIA) complex, a multiprotein complex that mediates the incorporation of iron-sulfur cluster into apoproteins specifically involved in DNA metabolism and genomic integrity. In the CIA complex, MMS19 acts as an adapter between early-acting CIA components and a subset of cellular target iron-sulfur proteins.</text>
</comment>
<protein>
    <recommendedName>
        <fullName evidence="5">MMS19 nucleotide excision repair protein</fullName>
    </recommendedName>
</protein>
<evidence type="ECO:0000256" key="1">
    <source>
        <dbReference type="ARBA" id="ARBA00004123"/>
    </source>
</evidence>
<keyword evidence="3" id="KW-0677">Repeat</keyword>
<comment type="caution">
    <text evidence="8">The sequence shown here is derived from an EMBL/GenBank/DDBJ whole genome shotgun (WGS) entry which is preliminary data.</text>
</comment>
<name>A0A427YRF0_9TREE</name>
<keyword evidence="5" id="KW-0227">DNA damage</keyword>
<dbReference type="InterPro" id="IPR029240">
    <property type="entry name" value="MMS19_N"/>
</dbReference>
<dbReference type="OrthoDB" id="342900at2759"/>
<dbReference type="GO" id="GO:0097361">
    <property type="term" value="C:cytosolic [4Fe-4S] assembly targeting complex"/>
    <property type="evidence" value="ECO:0007669"/>
    <property type="project" value="UniProtKB-UniRule"/>
</dbReference>
<feature type="domain" description="MMS19 N-terminal" evidence="7">
    <location>
        <begin position="40"/>
        <end position="299"/>
    </location>
</feature>
<keyword evidence="5" id="KW-0234">DNA repair</keyword>
<evidence type="ECO:0000259" key="7">
    <source>
        <dbReference type="Pfam" id="PF14500"/>
    </source>
</evidence>
<organism evidence="8 9">
    <name type="scientific">Saitozyma podzolica</name>
    <dbReference type="NCBI Taxonomy" id="1890683"/>
    <lineage>
        <taxon>Eukaryota</taxon>
        <taxon>Fungi</taxon>
        <taxon>Dikarya</taxon>
        <taxon>Basidiomycota</taxon>
        <taxon>Agaricomycotina</taxon>
        <taxon>Tremellomycetes</taxon>
        <taxon>Tremellales</taxon>
        <taxon>Trimorphomycetaceae</taxon>
        <taxon>Saitozyma</taxon>
    </lineage>
</organism>
<dbReference type="AlphaFoldDB" id="A0A427YRF0"/>
<sequence length="1048" mass="115881">MDVPRVVRTQVTTGELDPPQDLVNTMSGVNDSSVPLLDVVKALGEYLTSTEDDVRLKGLTFLTNLVKVISSNRINRQATVTLTRFYLSKLDDFDSLPPALSALIILSKLPTFDDDAAVEVYRAVVEQVNMKAYVQATRHLVYQLFDSFLALHRQALKNMGADFLNSYTKMVDGEKDPRNLMLLFSMDRVILLEFDVKDLIEDFFDITFCYFPISFKPPPNDPYGITAEDLKSALRKCMAASPYFAKLALPLFLEKYATAVGQSMKDLMLSMAACFPVYGGDAVRERGTELWDGIKTEIMYSSDKSVEAAALSALESLMRTLYPSEADAPVGLAQDIIKQCLDILDEPEKTQSLSATKALVALLNASPSTGKFAVSQALPQLFKQFNRPSLPSHRVPILWSISSLLIAASKVYAGETVTRSYAQERTFEHYREALMDTLREGLRTEGLKEAATRGCVALTEIPGFWGRDEVEEVVRGIDDALLNDDDSDVLSAVVTGLTGISKVHPTVIESVTLPLLFHALPEHAPGLYDTPSRDKYRSILRSLSELCVQPALFETLVIRITTKLDFLTSSTSVAEEQTTQEARECEVAYAWDLLHCLAGVIDKKVDDKHVDVVKHFDTIVPRLYALCISAAAPKLGGQEPLFRDRRLLTVVGRITERLVWELSADRQGKHFAAVFAAFAQGEMIGILPASVPKPPLTSSPLRLGAPSPEQDLIVLYSSVVQGLKADCQLPFPSYADWLAASVNWAINHARDSFHVRWAADMIAAFVNKRASGLAEPLPGMLETIWVTDVQDTSKEFETRRRALLVYLHITKALALVRDPLAYTSIERLVDVFKLAYFDPAFVNEAAKSLSVIAEGKGKAKERGSHLTAKLLWAQKVWGFALPRIIEGDQDAKGKDRLVYLAAFSALLPLVPASLLLADLQTILPLLLRSLALPAPEPRTNAITALHGVLETKNLSAEVDTLVHDRSTEMVESLIKSVFSENQESSGKVRAAALRCLATFPDAVRFEALQGLKSKVIKDLGKALDDPLRVVRRDAVECRAKWYRYGQPT</sequence>
<evidence type="ECO:0000313" key="8">
    <source>
        <dbReference type="EMBL" id="RSH93698.1"/>
    </source>
</evidence>
<accession>A0A427YRF0</accession>
<keyword evidence="4 5" id="KW-0539">Nucleus</keyword>
<dbReference type="PANTHER" id="PTHR12891:SF0">
    <property type="entry name" value="MMS19 NUCLEOTIDE EXCISION REPAIR PROTEIN HOMOLOG"/>
    <property type="match status" value="1"/>
</dbReference>
<dbReference type="STRING" id="1890683.A0A427YRF0"/>
<dbReference type="GO" id="GO:0016226">
    <property type="term" value="P:iron-sulfur cluster assembly"/>
    <property type="evidence" value="ECO:0007669"/>
    <property type="project" value="UniProtKB-UniRule"/>
</dbReference>
<evidence type="ECO:0000256" key="5">
    <source>
        <dbReference type="RuleBase" id="RU367072"/>
    </source>
</evidence>
<feature type="domain" description="MMS19 C-terminal" evidence="6">
    <location>
        <begin position="539"/>
        <end position="1000"/>
    </location>
</feature>
<dbReference type="SUPFAM" id="SSF48371">
    <property type="entry name" value="ARM repeat"/>
    <property type="match status" value="1"/>
</dbReference>
<evidence type="ECO:0000313" key="9">
    <source>
        <dbReference type="Proteomes" id="UP000279259"/>
    </source>
</evidence>
<dbReference type="Gene3D" id="1.25.10.10">
    <property type="entry name" value="Leucine-rich Repeat Variant"/>
    <property type="match status" value="2"/>
</dbReference>